<proteinExistence type="predicted"/>
<dbReference type="OrthoDB" id="1807857at2"/>
<name>A0A1M6I565_9FLAO</name>
<dbReference type="AlphaFoldDB" id="A0A1M6I565"/>
<dbReference type="InterPro" id="IPR036388">
    <property type="entry name" value="WH-like_DNA-bd_sf"/>
</dbReference>
<dbReference type="SUPFAM" id="SSF46785">
    <property type="entry name" value="Winged helix' DNA-binding domain"/>
    <property type="match status" value="1"/>
</dbReference>
<evidence type="ECO:0000313" key="2">
    <source>
        <dbReference type="Proteomes" id="UP000184172"/>
    </source>
</evidence>
<dbReference type="Proteomes" id="UP000184172">
    <property type="component" value="Unassembled WGS sequence"/>
</dbReference>
<gene>
    <name evidence="1" type="ORF">SAMN04487908_11330</name>
</gene>
<protein>
    <recommendedName>
        <fullName evidence="3">DNA-binding transcriptional regulator GbsR, MarR family</fullName>
    </recommendedName>
</protein>
<dbReference type="EMBL" id="FQYV01000013">
    <property type="protein sequence ID" value="SHJ29559.1"/>
    <property type="molecule type" value="Genomic_DNA"/>
</dbReference>
<reference evidence="2" key="1">
    <citation type="submission" date="2016-11" db="EMBL/GenBank/DDBJ databases">
        <authorList>
            <person name="Varghese N."/>
            <person name="Submissions S."/>
        </authorList>
    </citation>
    <scope>NUCLEOTIDE SEQUENCE [LARGE SCALE GENOMIC DNA]</scope>
    <source>
        <strain evidence="2">DSM 26349</strain>
    </source>
</reference>
<dbReference type="Gene3D" id="1.10.10.10">
    <property type="entry name" value="Winged helix-like DNA-binding domain superfamily/Winged helix DNA-binding domain"/>
    <property type="match status" value="1"/>
</dbReference>
<evidence type="ECO:0008006" key="3">
    <source>
        <dbReference type="Google" id="ProtNLM"/>
    </source>
</evidence>
<keyword evidence="2" id="KW-1185">Reference proteome</keyword>
<dbReference type="InterPro" id="IPR036390">
    <property type="entry name" value="WH_DNA-bd_sf"/>
</dbReference>
<organism evidence="1 2">
    <name type="scientific">Aequorivita viscosa</name>
    <dbReference type="NCBI Taxonomy" id="797419"/>
    <lineage>
        <taxon>Bacteria</taxon>
        <taxon>Pseudomonadati</taxon>
        <taxon>Bacteroidota</taxon>
        <taxon>Flavobacteriia</taxon>
        <taxon>Flavobacteriales</taxon>
        <taxon>Flavobacteriaceae</taxon>
        <taxon>Aequorivita</taxon>
    </lineage>
</organism>
<evidence type="ECO:0000313" key="1">
    <source>
        <dbReference type="EMBL" id="SHJ29559.1"/>
    </source>
</evidence>
<sequence length="152" mass="17810">MGVHLEHKEQLAPLAARILSSLILKGKKGETFENLVSELQASKSTIFTHLTTLQASHRITYYTKTGDRKKYFILSPNAWIQSMDEMINNWNDERDIHLEIINYKAETNKNFPEDSDERFDLGFHHEYLSYLNQATSLMENLRQKLIENHKND</sequence>
<accession>A0A1M6I565</accession>
<dbReference type="STRING" id="797419.SAMN05216556_11447"/>